<dbReference type="Proteomes" id="UP001155483">
    <property type="component" value="Unassembled WGS sequence"/>
</dbReference>
<dbReference type="EC" id="3.2.1.23" evidence="3"/>
<evidence type="ECO:0000259" key="9">
    <source>
        <dbReference type="Pfam" id="PF08532"/>
    </source>
</evidence>
<evidence type="ECO:0000256" key="3">
    <source>
        <dbReference type="ARBA" id="ARBA00012756"/>
    </source>
</evidence>
<keyword evidence="5 10" id="KW-0378">Hydrolase</keyword>
<dbReference type="Gene3D" id="3.20.20.80">
    <property type="entry name" value="Glycosidases"/>
    <property type="match status" value="1"/>
</dbReference>
<accession>A0A9X2Y217</accession>
<dbReference type="PANTHER" id="PTHR36447:SF2">
    <property type="entry name" value="BETA-GALACTOSIDASE YESZ"/>
    <property type="match status" value="1"/>
</dbReference>
<dbReference type="InterPro" id="IPR029062">
    <property type="entry name" value="Class_I_gatase-like"/>
</dbReference>
<name>A0A9X2Y217_9BACT</name>
<evidence type="ECO:0000259" key="8">
    <source>
        <dbReference type="Pfam" id="PF02449"/>
    </source>
</evidence>
<dbReference type="SUPFAM" id="SSF51445">
    <property type="entry name" value="(Trans)glycosidases"/>
    <property type="match status" value="1"/>
</dbReference>
<dbReference type="GO" id="GO:0046872">
    <property type="term" value="F:metal ion binding"/>
    <property type="evidence" value="ECO:0007669"/>
    <property type="project" value="UniProtKB-KW"/>
</dbReference>
<dbReference type="GO" id="GO:0009341">
    <property type="term" value="C:beta-galactosidase complex"/>
    <property type="evidence" value="ECO:0007669"/>
    <property type="project" value="InterPro"/>
</dbReference>
<proteinExistence type="inferred from homology"/>
<dbReference type="EMBL" id="JAOTIF010000028">
    <property type="protein sequence ID" value="MCU7552093.1"/>
    <property type="molecule type" value="Genomic_DNA"/>
</dbReference>
<gene>
    <name evidence="10" type="ORF">OCK74_23440</name>
</gene>
<evidence type="ECO:0000256" key="4">
    <source>
        <dbReference type="ARBA" id="ARBA00022723"/>
    </source>
</evidence>
<dbReference type="Gene3D" id="3.40.50.880">
    <property type="match status" value="1"/>
</dbReference>
<keyword evidence="7 10" id="KW-0326">Glycosidase</keyword>
<sequence>MKSFFLFMLPFFFNFSLKAQGLYVGANYHPHDDKNLEKIKRDIQVMKAAGLNVVRLGHLAWDSYEPSEGKFDFSWFDTVMNMMNQSGIKVILDVAIRPAPIWLHHKYPSISITDASGNVLYPNHRYMEDAGDSMYQKYALRYTDTLTKRYGKHPALLAFGIDNESGDGPVSYSESARQRFMAWLKQKYKTPDNLNKAWATQRWSRRLNQFEEIGFPVSGSINGAPERMLDFRRFVSDEINQLLLKILDKTNENAPHALTNTNAWYYSPLKYFDYSPVAYSGKMTRHGAGFYPGNSLTTNWGVMNSLFGISRIQFESTNPFWCSEFTTMTAVPNSIRKSAYATLMYGNQMVCGWTWQSMHAGEEQYLEGMIDWDGVPNRKYDEYKKIATEFKRIGKFFPYKPQAEVGLAFSFPSQIASSYFPEKHDGQLQACFNLFYYRNMDARIVEISKSSLNYKLLFVPGVAVMDGTTAAKIRDFVKNGGTVVMTNNSAIVDETGQVFASTRPGLLSDVFGIRVGSYEETETLNEISRKSCKGKKIEFTYKGKLMNTESERFDIIEPKGAEIIGNLTSLDKDYPIMTSNKYGKGRAIYVGLPANADVLNPLLDELISELSIKKGPDVPEGVMARQIDKNHFLYLNITGEPKEIPMKGKSKSMLLDREYSGNFTIAAYEPEFIEVN</sequence>
<dbReference type="SUPFAM" id="SSF52317">
    <property type="entry name" value="Class I glutamine amidotransferase-like"/>
    <property type="match status" value="1"/>
</dbReference>
<dbReference type="Pfam" id="PF08532">
    <property type="entry name" value="Glyco_hydro_42M"/>
    <property type="match status" value="1"/>
</dbReference>
<comment type="similarity">
    <text evidence="2">Belongs to the glycosyl hydrolase 42 family.</text>
</comment>
<dbReference type="RefSeq" id="WP_279299529.1">
    <property type="nucleotide sequence ID" value="NZ_JAOTIF010000028.1"/>
</dbReference>
<dbReference type="InterPro" id="IPR003476">
    <property type="entry name" value="Glyco_hydro_42"/>
</dbReference>
<evidence type="ECO:0000313" key="11">
    <source>
        <dbReference type="Proteomes" id="UP001155483"/>
    </source>
</evidence>
<dbReference type="GO" id="GO:0004565">
    <property type="term" value="F:beta-galactosidase activity"/>
    <property type="evidence" value="ECO:0007669"/>
    <property type="project" value="UniProtKB-EC"/>
</dbReference>
<dbReference type="Pfam" id="PF02449">
    <property type="entry name" value="Glyco_hydro_42"/>
    <property type="match status" value="1"/>
</dbReference>
<reference evidence="10" key="1">
    <citation type="submission" date="2022-09" db="EMBL/GenBank/DDBJ databases">
        <authorList>
            <person name="Yuan C."/>
            <person name="Ke Z."/>
        </authorList>
    </citation>
    <scope>NUCLEOTIDE SEQUENCE</scope>
    <source>
        <strain evidence="10">LB-8</strain>
    </source>
</reference>
<evidence type="ECO:0000256" key="1">
    <source>
        <dbReference type="ARBA" id="ARBA00001412"/>
    </source>
</evidence>
<protein>
    <recommendedName>
        <fullName evidence="3">beta-galactosidase</fullName>
        <ecNumber evidence="3">3.2.1.23</ecNumber>
    </recommendedName>
</protein>
<evidence type="ECO:0000256" key="2">
    <source>
        <dbReference type="ARBA" id="ARBA00005940"/>
    </source>
</evidence>
<reference evidence="10" key="2">
    <citation type="submission" date="2023-04" db="EMBL/GenBank/DDBJ databases">
        <title>Paracnuella aquatica gen. nov., sp. nov., a member of the family Chitinophagaceae isolated from a hot spring.</title>
        <authorList>
            <person name="Wang C."/>
        </authorList>
    </citation>
    <scope>NUCLEOTIDE SEQUENCE</scope>
    <source>
        <strain evidence="10">LB-8</strain>
    </source>
</reference>
<evidence type="ECO:0000256" key="5">
    <source>
        <dbReference type="ARBA" id="ARBA00022801"/>
    </source>
</evidence>
<keyword evidence="11" id="KW-1185">Reference proteome</keyword>
<dbReference type="InterPro" id="IPR013738">
    <property type="entry name" value="Beta_galactosidase_Trimer"/>
</dbReference>
<feature type="domain" description="Glycoside hydrolase family 42 N-terminal" evidence="8">
    <location>
        <begin position="28"/>
        <end position="392"/>
    </location>
</feature>
<dbReference type="InterPro" id="IPR013529">
    <property type="entry name" value="Glyco_hydro_42_N"/>
</dbReference>
<dbReference type="CDD" id="cd03143">
    <property type="entry name" value="A4_beta-galactosidase_middle_domain"/>
    <property type="match status" value="1"/>
</dbReference>
<dbReference type="InterPro" id="IPR017853">
    <property type="entry name" value="GH"/>
</dbReference>
<dbReference type="PANTHER" id="PTHR36447">
    <property type="entry name" value="BETA-GALACTOSIDASE GANA"/>
    <property type="match status" value="1"/>
</dbReference>
<evidence type="ECO:0000313" key="10">
    <source>
        <dbReference type="EMBL" id="MCU7552093.1"/>
    </source>
</evidence>
<keyword evidence="6" id="KW-0862">Zinc</keyword>
<feature type="domain" description="Beta-galactosidase trimerisation" evidence="9">
    <location>
        <begin position="404"/>
        <end position="612"/>
    </location>
</feature>
<comment type="catalytic activity">
    <reaction evidence="1">
        <text>Hydrolysis of terminal non-reducing beta-D-galactose residues in beta-D-galactosides.</text>
        <dbReference type="EC" id="3.2.1.23"/>
    </reaction>
</comment>
<comment type="caution">
    <text evidence="10">The sequence shown here is derived from an EMBL/GenBank/DDBJ whole genome shotgun (WGS) entry which is preliminary data.</text>
</comment>
<organism evidence="10 11">
    <name type="scientific">Paraflavisolibacter caeni</name>
    <dbReference type="NCBI Taxonomy" id="2982496"/>
    <lineage>
        <taxon>Bacteria</taxon>
        <taxon>Pseudomonadati</taxon>
        <taxon>Bacteroidota</taxon>
        <taxon>Chitinophagia</taxon>
        <taxon>Chitinophagales</taxon>
        <taxon>Chitinophagaceae</taxon>
        <taxon>Paraflavisolibacter</taxon>
    </lineage>
</organism>
<keyword evidence="4" id="KW-0479">Metal-binding</keyword>
<dbReference type="AlphaFoldDB" id="A0A9X2Y217"/>
<evidence type="ECO:0000256" key="7">
    <source>
        <dbReference type="ARBA" id="ARBA00023295"/>
    </source>
</evidence>
<dbReference type="GO" id="GO:0005975">
    <property type="term" value="P:carbohydrate metabolic process"/>
    <property type="evidence" value="ECO:0007669"/>
    <property type="project" value="InterPro"/>
</dbReference>
<evidence type="ECO:0000256" key="6">
    <source>
        <dbReference type="ARBA" id="ARBA00022833"/>
    </source>
</evidence>